<keyword evidence="3" id="KW-1185">Reference proteome</keyword>
<feature type="transmembrane region" description="Helical" evidence="1">
    <location>
        <begin position="21"/>
        <end position="42"/>
    </location>
</feature>
<name>A0A1H3GHN8_9BACI</name>
<proteinExistence type="predicted"/>
<dbReference type="Proteomes" id="UP000198647">
    <property type="component" value="Unassembled WGS sequence"/>
</dbReference>
<feature type="transmembrane region" description="Helical" evidence="1">
    <location>
        <begin position="54"/>
        <end position="75"/>
    </location>
</feature>
<sequence>MCDSVSFFYIIREEEGRNVNFIAWVIVACEIAFWIFIIAGLVTRYVFSQRKAGLFLLAMTPIVDLVLIVFTSIDIYREAEITVAHSIAPIYLAISLVYGKSMIQWADDRFLYYVKRSGPRPERKIGMDFAKHSLKGSLQHILAYIIGGALLLIMIFYIRDSSNTGVLWRTLQTWGIVVLVDNAISISYFIWPRTRQ</sequence>
<comment type="caution">
    <text evidence="2">The sequence shown here is derived from an EMBL/GenBank/DDBJ whole genome shotgun (WGS) entry which is preliminary data.</text>
</comment>
<keyword evidence="1" id="KW-0472">Membrane</keyword>
<keyword evidence="1" id="KW-0812">Transmembrane</keyword>
<feature type="transmembrane region" description="Helical" evidence="1">
    <location>
        <begin position="171"/>
        <end position="191"/>
    </location>
</feature>
<feature type="transmembrane region" description="Helical" evidence="1">
    <location>
        <begin position="141"/>
        <end position="159"/>
    </location>
</feature>
<evidence type="ECO:0000256" key="1">
    <source>
        <dbReference type="SAM" id="Phobius"/>
    </source>
</evidence>
<reference evidence="2 3" key="1">
    <citation type="submission" date="2016-10" db="EMBL/GenBank/DDBJ databases">
        <authorList>
            <person name="Varghese N."/>
            <person name="Submissions S."/>
        </authorList>
    </citation>
    <scope>NUCLEOTIDE SEQUENCE [LARGE SCALE GENOMIC DNA]</scope>
    <source>
        <strain evidence="2 3">DSM 20748</strain>
    </source>
</reference>
<gene>
    <name evidence="2" type="ORF">SAMN04488081_1932</name>
</gene>
<protein>
    <recommendedName>
        <fullName evidence="4">Intracellular septation protein A</fullName>
    </recommendedName>
</protein>
<accession>A0A1H3GHN8</accession>
<dbReference type="EMBL" id="FNOS01000004">
    <property type="protein sequence ID" value="SDY02570.1"/>
    <property type="molecule type" value="Genomic_DNA"/>
</dbReference>
<keyword evidence="1" id="KW-1133">Transmembrane helix</keyword>
<evidence type="ECO:0000313" key="2">
    <source>
        <dbReference type="EMBL" id="SDY02570.1"/>
    </source>
</evidence>
<feature type="transmembrane region" description="Helical" evidence="1">
    <location>
        <begin position="81"/>
        <end position="99"/>
    </location>
</feature>
<evidence type="ECO:0008006" key="4">
    <source>
        <dbReference type="Google" id="ProtNLM"/>
    </source>
</evidence>
<organism evidence="2 3">
    <name type="scientific">Salimicrobium album</name>
    <dbReference type="NCBI Taxonomy" id="50717"/>
    <lineage>
        <taxon>Bacteria</taxon>
        <taxon>Bacillati</taxon>
        <taxon>Bacillota</taxon>
        <taxon>Bacilli</taxon>
        <taxon>Bacillales</taxon>
        <taxon>Bacillaceae</taxon>
        <taxon>Salimicrobium</taxon>
    </lineage>
</organism>
<evidence type="ECO:0000313" key="3">
    <source>
        <dbReference type="Proteomes" id="UP000198647"/>
    </source>
</evidence>